<evidence type="ECO:0000256" key="11">
    <source>
        <dbReference type="PIRSR" id="PIRSR000019-1"/>
    </source>
</evidence>
<name>T1EG56_HELRO</name>
<dbReference type="FunCoup" id="T1EG56">
    <property type="interactions" value="235"/>
</dbReference>
<dbReference type="InterPro" id="IPR003422">
    <property type="entry name" value="Cyt_b-c1_6"/>
</dbReference>
<dbReference type="GO" id="GO:0006122">
    <property type="term" value="P:mitochondrial electron transport, ubiquinol to cytochrome c"/>
    <property type="evidence" value="ECO:0000318"/>
    <property type="project" value="GO_Central"/>
</dbReference>
<keyword evidence="4 10" id="KW-0679">Respiratory chain</keyword>
<dbReference type="EMBL" id="AMQM01007026">
    <property type="status" value="NOT_ANNOTATED_CDS"/>
    <property type="molecule type" value="Genomic_DNA"/>
</dbReference>
<sequence length="77" mass="8745">MAEEKELVDPMNPLKEECSQSSHCLHLKDELDRCTERVTSRTKTTETCTQELFDFIHCVDHCVCIGLHECLCASACV</sequence>
<keyword evidence="6 10" id="KW-0249">Electron transport</keyword>
<dbReference type="Pfam" id="PF02320">
    <property type="entry name" value="UCR_hinge"/>
    <property type="match status" value="1"/>
</dbReference>
<dbReference type="HOGENOM" id="CLU_115913_3_1_1"/>
<dbReference type="SUPFAM" id="SSF81531">
    <property type="entry name" value="Non-heme 11 kDa protein of cytochrome bc1 complex (Ubiquinol-cytochrome c reductase)"/>
    <property type="match status" value="1"/>
</dbReference>
<dbReference type="KEGG" id="hro:HELRODRAFT_114981"/>
<feature type="domain" description="Ubiquinol-cytochrome C reductase hinge" evidence="12">
    <location>
        <begin position="9"/>
        <end position="63"/>
    </location>
</feature>
<dbReference type="EnsemblMetazoa" id="HelroT114981">
    <property type="protein sequence ID" value="HelroP114981"/>
    <property type="gene ID" value="HelroG114981"/>
</dbReference>
<feature type="disulfide bond" evidence="11">
    <location>
        <begin position="18"/>
        <end position="62"/>
    </location>
</feature>
<comment type="function">
    <text evidence="10">Component of the ubiquinol-cytochrome c oxidoreductase, a multisubunit transmembrane complex that is part of the mitochondrial electron transport chain which drives oxidative phosphorylation.</text>
</comment>
<organism evidence="14 15">
    <name type="scientific">Helobdella robusta</name>
    <name type="common">Californian leech</name>
    <dbReference type="NCBI Taxonomy" id="6412"/>
    <lineage>
        <taxon>Eukaryota</taxon>
        <taxon>Metazoa</taxon>
        <taxon>Spiralia</taxon>
        <taxon>Lophotrochozoa</taxon>
        <taxon>Annelida</taxon>
        <taxon>Clitellata</taxon>
        <taxon>Hirudinea</taxon>
        <taxon>Rhynchobdellida</taxon>
        <taxon>Glossiphoniidae</taxon>
        <taxon>Helobdella</taxon>
    </lineage>
</organism>
<dbReference type="GeneID" id="20195558"/>
<evidence type="ECO:0000256" key="8">
    <source>
        <dbReference type="ARBA" id="ARBA00023136"/>
    </source>
</evidence>
<reference evidence="15" key="1">
    <citation type="submission" date="2012-12" db="EMBL/GenBank/DDBJ databases">
        <authorList>
            <person name="Hellsten U."/>
            <person name="Grimwood J."/>
            <person name="Chapman J.A."/>
            <person name="Shapiro H."/>
            <person name="Aerts A."/>
            <person name="Otillar R.P."/>
            <person name="Terry A.Y."/>
            <person name="Boore J.L."/>
            <person name="Simakov O."/>
            <person name="Marletaz F."/>
            <person name="Cho S.-J."/>
            <person name="Edsinger-Gonzales E."/>
            <person name="Havlak P."/>
            <person name="Kuo D.-H."/>
            <person name="Larsson T."/>
            <person name="Lv J."/>
            <person name="Arendt D."/>
            <person name="Savage R."/>
            <person name="Osoegawa K."/>
            <person name="de Jong P."/>
            <person name="Lindberg D.R."/>
            <person name="Seaver E.C."/>
            <person name="Weisblat D.A."/>
            <person name="Putnam N.H."/>
            <person name="Grigoriev I.V."/>
            <person name="Rokhsar D.S."/>
        </authorList>
    </citation>
    <scope>NUCLEOTIDE SEQUENCE</scope>
</reference>
<keyword evidence="5 10" id="KW-0999">Mitochondrion inner membrane</keyword>
<dbReference type="PANTHER" id="PTHR15336:SF0">
    <property type="entry name" value="CYTOCHROME B-C1 COMPLEX SUBUNIT 6, MITOCHONDRIAL"/>
    <property type="match status" value="1"/>
</dbReference>
<dbReference type="Gene3D" id="1.10.287.20">
    <property type="entry name" value="Ubiquinol-cytochrome C reductase hinge domain"/>
    <property type="match status" value="1"/>
</dbReference>
<dbReference type="OMA" id="RCADHVT"/>
<dbReference type="eggNOG" id="KOG4763">
    <property type="taxonomic scope" value="Eukaryota"/>
</dbReference>
<keyword evidence="8 10" id="KW-0472">Membrane</keyword>
<evidence type="ECO:0000313" key="15">
    <source>
        <dbReference type="Proteomes" id="UP000015101"/>
    </source>
</evidence>
<dbReference type="FunFam" id="1.10.287.20:FF:000001">
    <property type="entry name" value="Cytochrome b-c1 complex subunit 6"/>
    <property type="match status" value="1"/>
</dbReference>
<dbReference type="InterPro" id="IPR036811">
    <property type="entry name" value="Ubol_cytC_Rdtase_hinge_dom_sf"/>
</dbReference>
<dbReference type="InterPro" id="IPR023184">
    <property type="entry name" value="Ubol_cytC_Rdtase_hinge_dom"/>
</dbReference>
<evidence type="ECO:0000256" key="10">
    <source>
        <dbReference type="PIRNR" id="PIRNR000019"/>
    </source>
</evidence>
<evidence type="ECO:0000256" key="6">
    <source>
        <dbReference type="ARBA" id="ARBA00022982"/>
    </source>
</evidence>
<keyword evidence="3 10" id="KW-0813">Transport</keyword>
<reference evidence="14" key="3">
    <citation type="submission" date="2015-06" db="UniProtKB">
        <authorList>
            <consortium name="EnsemblMetazoa"/>
        </authorList>
    </citation>
    <scope>IDENTIFICATION</scope>
</reference>
<dbReference type="EMBL" id="KB097552">
    <property type="protein sequence ID" value="ESN95026.1"/>
    <property type="molecule type" value="Genomic_DNA"/>
</dbReference>
<accession>T1EG56</accession>
<evidence type="ECO:0000313" key="14">
    <source>
        <dbReference type="EnsemblMetazoa" id="HelroP114981"/>
    </source>
</evidence>
<evidence type="ECO:0000256" key="3">
    <source>
        <dbReference type="ARBA" id="ARBA00022448"/>
    </source>
</evidence>
<evidence type="ECO:0000259" key="12">
    <source>
        <dbReference type="Pfam" id="PF02320"/>
    </source>
</evidence>
<dbReference type="InParanoid" id="T1EG56"/>
<dbReference type="RefSeq" id="XP_009026918.1">
    <property type="nucleotide sequence ID" value="XM_009028670.1"/>
</dbReference>
<protein>
    <recommendedName>
        <fullName evidence="10">Cytochrome b-c1 complex subunit 6</fullName>
    </recommendedName>
</protein>
<evidence type="ECO:0000256" key="1">
    <source>
        <dbReference type="ARBA" id="ARBA00004137"/>
    </source>
</evidence>
<evidence type="ECO:0000256" key="9">
    <source>
        <dbReference type="ARBA" id="ARBA00023157"/>
    </source>
</evidence>
<reference evidence="13 15" key="2">
    <citation type="journal article" date="2013" name="Nature">
        <title>Insights into bilaterian evolution from three spiralian genomes.</title>
        <authorList>
            <person name="Simakov O."/>
            <person name="Marletaz F."/>
            <person name="Cho S.J."/>
            <person name="Edsinger-Gonzales E."/>
            <person name="Havlak P."/>
            <person name="Hellsten U."/>
            <person name="Kuo D.H."/>
            <person name="Larsson T."/>
            <person name="Lv J."/>
            <person name="Arendt D."/>
            <person name="Savage R."/>
            <person name="Osoegawa K."/>
            <person name="de Jong P."/>
            <person name="Grimwood J."/>
            <person name="Chapman J.A."/>
            <person name="Shapiro H."/>
            <person name="Aerts A."/>
            <person name="Otillar R.P."/>
            <person name="Terry A.Y."/>
            <person name="Boore J.L."/>
            <person name="Grigoriev I.V."/>
            <person name="Lindberg D.R."/>
            <person name="Seaver E.C."/>
            <person name="Weisblat D.A."/>
            <person name="Putnam N.H."/>
            <person name="Rokhsar D.S."/>
        </authorList>
    </citation>
    <scope>NUCLEOTIDE SEQUENCE</scope>
</reference>
<dbReference type="PIRSF" id="PIRSF000019">
    <property type="entry name" value="Bc1_11K"/>
    <property type="match status" value="1"/>
</dbReference>
<dbReference type="GO" id="GO:0045275">
    <property type="term" value="C:respiratory chain complex III"/>
    <property type="evidence" value="ECO:0000318"/>
    <property type="project" value="GO_Central"/>
</dbReference>
<evidence type="ECO:0000313" key="13">
    <source>
        <dbReference type="EMBL" id="ESN95026.1"/>
    </source>
</evidence>
<evidence type="ECO:0000256" key="2">
    <source>
        <dbReference type="ARBA" id="ARBA00006498"/>
    </source>
</evidence>
<comment type="similarity">
    <text evidence="2 10">Belongs to the UQCRH/QCR6 family.</text>
</comment>
<feature type="disulfide bond" evidence="11">
    <location>
        <begin position="34"/>
        <end position="48"/>
    </location>
</feature>
<dbReference type="STRING" id="6412.T1EG56"/>
<dbReference type="OrthoDB" id="405848at2759"/>
<dbReference type="CTD" id="20195558"/>
<dbReference type="GO" id="GO:0005743">
    <property type="term" value="C:mitochondrial inner membrane"/>
    <property type="evidence" value="ECO:0007669"/>
    <property type="project" value="UniProtKB-SubCell"/>
</dbReference>
<evidence type="ECO:0000256" key="5">
    <source>
        <dbReference type="ARBA" id="ARBA00022792"/>
    </source>
</evidence>
<dbReference type="Proteomes" id="UP000015101">
    <property type="component" value="Unassembled WGS sequence"/>
</dbReference>
<evidence type="ECO:0000256" key="7">
    <source>
        <dbReference type="ARBA" id="ARBA00023128"/>
    </source>
</evidence>
<proteinExistence type="inferred from homology"/>
<comment type="subcellular location">
    <subcellularLocation>
        <location evidence="1">Mitochondrion inner membrane</location>
        <topology evidence="1">Peripheral membrane protein</topology>
        <orientation evidence="1">Intermembrane side</orientation>
    </subcellularLocation>
</comment>
<evidence type="ECO:0000256" key="4">
    <source>
        <dbReference type="ARBA" id="ARBA00022660"/>
    </source>
</evidence>
<keyword evidence="15" id="KW-1185">Reference proteome</keyword>
<keyword evidence="9 11" id="KW-1015">Disulfide bond</keyword>
<keyword evidence="7 10" id="KW-0496">Mitochondrion</keyword>
<gene>
    <name evidence="14" type="primary">20195558</name>
    <name evidence="13" type="ORF">HELRODRAFT_114981</name>
</gene>
<dbReference type="AlphaFoldDB" id="T1EG56"/>
<dbReference type="PANTHER" id="PTHR15336">
    <property type="entry name" value="UBIQUINOL-CYTOCHROME C REDUCTASE COMPLEX 7.8 KDA PROTEIN"/>
    <property type="match status" value="1"/>
</dbReference>